<comment type="caution">
    <text evidence="6">The sequence shown here is derived from an EMBL/GenBank/DDBJ whole genome shotgun (WGS) entry which is preliminary data.</text>
</comment>
<evidence type="ECO:0000259" key="5">
    <source>
        <dbReference type="PROSITE" id="PS50931"/>
    </source>
</evidence>
<dbReference type="SUPFAM" id="SSF53850">
    <property type="entry name" value="Periplasmic binding protein-like II"/>
    <property type="match status" value="1"/>
</dbReference>
<organism evidence="6 7">
    <name type="scientific">Actinomadura rubteroloni</name>
    <dbReference type="NCBI Taxonomy" id="1926885"/>
    <lineage>
        <taxon>Bacteria</taxon>
        <taxon>Bacillati</taxon>
        <taxon>Actinomycetota</taxon>
        <taxon>Actinomycetes</taxon>
        <taxon>Streptosporangiales</taxon>
        <taxon>Thermomonosporaceae</taxon>
        <taxon>Actinomadura</taxon>
    </lineage>
</organism>
<sequence>MELRHLRSFLAVMGERNFTRAARSLHLTQPALSQHIQALEREVGGPLFVRDSRRVVPTAAGEALEQPAREVLRSAARALDLARAAAGGEQGTLRVGLFAGGAAELTAPILETFAARHPAVRIALADLPPHRAEPAVRDGRVDVAFLRLPIDREFLRATTLFEEPRLLAVARRHRFADGGEITIPSYLDLPAPTIPEEMPRHFQNFWLMNDHRNGEPPRFLGERLETVNEALHFVLTAPDGCLSVAASLPRTLDVGGLVYLPIIGAEPCAVAVVSRRDHDGTLIADFHRTARAVSTELIDLVPYASLPSGQGTS</sequence>
<keyword evidence="3" id="KW-0238">DNA-binding</keyword>
<dbReference type="Proteomes" id="UP000242367">
    <property type="component" value="Unassembled WGS sequence"/>
</dbReference>
<evidence type="ECO:0000313" key="7">
    <source>
        <dbReference type="Proteomes" id="UP000242367"/>
    </source>
</evidence>
<comment type="similarity">
    <text evidence="1">Belongs to the LysR transcriptional regulatory family.</text>
</comment>
<evidence type="ECO:0000256" key="4">
    <source>
        <dbReference type="ARBA" id="ARBA00023163"/>
    </source>
</evidence>
<dbReference type="RefSeq" id="WP_103561215.1">
    <property type="nucleotide sequence ID" value="NZ_MTBP01000001.1"/>
</dbReference>
<dbReference type="PANTHER" id="PTHR30346">
    <property type="entry name" value="TRANSCRIPTIONAL DUAL REGULATOR HCAR-RELATED"/>
    <property type="match status" value="1"/>
</dbReference>
<proteinExistence type="inferred from homology"/>
<dbReference type="GO" id="GO:0032993">
    <property type="term" value="C:protein-DNA complex"/>
    <property type="evidence" value="ECO:0007669"/>
    <property type="project" value="TreeGrafter"/>
</dbReference>
<keyword evidence="7" id="KW-1185">Reference proteome</keyword>
<keyword evidence="2" id="KW-0805">Transcription regulation</keyword>
<dbReference type="GO" id="GO:0003677">
    <property type="term" value="F:DNA binding"/>
    <property type="evidence" value="ECO:0007669"/>
    <property type="project" value="UniProtKB-KW"/>
</dbReference>
<dbReference type="InterPro" id="IPR000847">
    <property type="entry name" value="LysR_HTH_N"/>
</dbReference>
<dbReference type="PROSITE" id="PS50931">
    <property type="entry name" value="HTH_LYSR"/>
    <property type="match status" value="1"/>
</dbReference>
<dbReference type="AlphaFoldDB" id="A0A2P4UME0"/>
<dbReference type="FunFam" id="1.10.10.10:FF:000001">
    <property type="entry name" value="LysR family transcriptional regulator"/>
    <property type="match status" value="1"/>
</dbReference>
<name>A0A2P4UME0_9ACTN</name>
<reference evidence="6 7" key="1">
    <citation type="journal article" date="2017" name="Chemistry">
        <title>Isolation, Biosynthesis and Chemical Modifications of Rubterolones A-F: Rare Tropolone Alkaloids from Actinomadura sp. 5-2.</title>
        <authorList>
            <person name="Guo H."/>
            <person name="Benndorf R."/>
            <person name="Leichnitz D."/>
            <person name="Klassen J.L."/>
            <person name="Vollmers J."/>
            <person name="Gorls H."/>
            <person name="Steinacker M."/>
            <person name="Weigel C."/>
            <person name="Dahse H.M."/>
            <person name="Kaster A.K."/>
            <person name="de Beer Z.W."/>
            <person name="Poulsen M."/>
            <person name="Beemelmanns C."/>
        </authorList>
    </citation>
    <scope>NUCLEOTIDE SEQUENCE [LARGE SCALE GENOMIC DNA]</scope>
    <source>
        <strain evidence="6 7">5-2</strain>
    </source>
</reference>
<feature type="domain" description="HTH lysR-type" evidence="5">
    <location>
        <begin position="1"/>
        <end position="58"/>
    </location>
</feature>
<evidence type="ECO:0000313" key="6">
    <source>
        <dbReference type="EMBL" id="POM26214.1"/>
    </source>
</evidence>
<dbReference type="InterPro" id="IPR005119">
    <property type="entry name" value="LysR_subst-bd"/>
</dbReference>
<dbReference type="Pfam" id="PF03466">
    <property type="entry name" value="LysR_substrate"/>
    <property type="match status" value="1"/>
</dbReference>
<dbReference type="InterPro" id="IPR036390">
    <property type="entry name" value="WH_DNA-bd_sf"/>
</dbReference>
<dbReference type="PRINTS" id="PR00039">
    <property type="entry name" value="HTHLYSR"/>
</dbReference>
<gene>
    <name evidence="6" type="primary">hcaR_1</name>
    <name evidence="6" type="ORF">BTM25_06030</name>
</gene>
<dbReference type="Pfam" id="PF00126">
    <property type="entry name" value="HTH_1"/>
    <property type="match status" value="1"/>
</dbReference>
<dbReference type="GO" id="GO:0003700">
    <property type="term" value="F:DNA-binding transcription factor activity"/>
    <property type="evidence" value="ECO:0007669"/>
    <property type="project" value="InterPro"/>
</dbReference>
<evidence type="ECO:0000256" key="2">
    <source>
        <dbReference type="ARBA" id="ARBA00023015"/>
    </source>
</evidence>
<dbReference type="SUPFAM" id="SSF46785">
    <property type="entry name" value="Winged helix' DNA-binding domain"/>
    <property type="match status" value="1"/>
</dbReference>
<dbReference type="EMBL" id="MTBP01000001">
    <property type="protein sequence ID" value="POM26214.1"/>
    <property type="molecule type" value="Genomic_DNA"/>
</dbReference>
<evidence type="ECO:0000256" key="1">
    <source>
        <dbReference type="ARBA" id="ARBA00009437"/>
    </source>
</evidence>
<evidence type="ECO:0000256" key="3">
    <source>
        <dbReference type="ARBA" id="ARBA00023125"/>
    </source>
</evidence>
<dbReference type="Gene3D" id="1.10.10.10">
    <property type="entry name" value="Winged helix-like DNA-binding domain superfamily/Winged helix DNA-binding domain"/>
    <property type="match status" value="1"/>
</dbReference>
<protein>
    <submittedName>
        <fullName evidence="6">Hca operon transcriptional activator</fullName>
    </submittedName>
</protein>
<accession>A0A2P4UME0</accession>
<keyword evidence="4" id="KW-0804">Transcription</keyword>
<dbReference type="Gene3D" id="3.40.190.10">
    <property type="entry name" value="Periplasmic binding protein-like II"/>
    <property type="match status" value="2"/>
</dbReference>
<dbReference type="InterPro" id="IPR036388">
    <property type="entry name" value="WH-like_DNA-bd_sf"/>
</dbReference>
<dbReference type="PANTHER" id="PTHR30346:SF0">
    <property type="entry name" value="HCA OPERON TRANSCRIPTIONAL ACTIVATOR HCAR"/>
    <property type="match status" value="1"/>
</dbReference>